<comment type="caution">
    <text evidence="1">The sequence shown here is derived from an EMBL/GenBank/DDBJ whole genome shotgun (WGS) entry which is preliminary data.</text>
</comment>
<proteinExistence type="predicted"/>
<reference evidence="1 2" key="1">
    <citation type="submission" date="2022-05" db="EMBL/GenBank/DDBJ databases">
        <authorList>
            <consortium name="Genoscope - CEA"/>
            <person name="William W."/>
        </authorList>
    </citation>
    <scope>NUCLEOTIDE SEQUENCE [LARGE SCALE GENOMIC DNA]</scope>
</reference>
<sequence length="180" mass="19897">MEGDAKLRKTVNRPVQIVLTDRGARRAKSVEVINIIHQEDRGLSEDARGSVRDKVEEVEELEAAEVLAGDLVSSLGVLRWTVLPFADQRFSGAGPDIIQMSSLGVLSEELDWTLYRIYSAAGPVEATVSLGPVQPLQCNGCIAQYSCDKLVPLQEKLTNWNNSKFSVVLRMSELRRLTSI</sequence>
<accession>A0ABN8SSZ2</accession>
<evidence type="ECO:0000313" key="1">
    <source>
        <dbReference type="EMBL" id="CAH3193762.1"/>
    </source>
</evidence>
<name>A0ABN8SSZ2_9CNID</name>
<dbReference type="Proteomes" id="UP001159427">
    <property type="component" value="Unassembled WGS sequence"/>
</dbReference>
<keyword evidence="2" id="KW-1185">Reference proteome</keyword>
<feature type="non-terminal residue" evidence="1">
    <location>
        <position position="180"/>
    </location>
</feature>
<organism evidence="1 2">
    <name type="scientific">Porites evermanni</name>
    <dbReference type="NCBI Taxonomy" id="104178"/>
    <lineage>
        <taxon>Eukaryota</taxon>
        <taxon>Metazoa</taxon>
        <taxon>Cnidaria</taxon>
        <taxon>Anthozoa</taxon>
        <taxon>Hexacorallia</taxon>
        <taxon>Scleractinia</taxon>
        <taxon>Fungiina</taxon>
        <taxon>Poritidae</taxon>
        <taxon>Porites</taxon>
    </lineage>
</organism>
<evidence type="ECO:0000313" key="2">
    <source>
        <dbReference type="Proteomes" id="UP001159427"/>
    </source>
</evidence>
<dbReference type="EMBL" id="CALNXI010003588">
    <property type="protein sequence ID" value="CAH3193762.1"/>
    <property type="molecule type" value="Genomic_DNA"/>
</dbReference>
<gene>
    <name evidence="1" type="ORF">PEVE_00026450</name>
</gene>
<protein>
    <submittedName>
        <fullName evidence="1">Uncharacterized protein</fullName>
    </submittedName>
</protein>